<dbReference type="InParanoid" id="A0A0G4GHM8"/>
<feature type="compositionally biased region" description="Polar residues" evidence="1">
    <location>
        <begin position="232"/>
        <end position="245"/>
    </location>
</feature>
<keyword evidence="3" id="KW-1185">Reference proteome</keyword>
<feature type="compositionally biased region" description="Low complexity" evidence="1">
    <location>
        <begin position="220"/>
        <end position="231"/>
    </location>
</feature>
<evidence type="ECO:0000313" key="2">
    <source>
        <dbReference type="EMBL" id="CEM29199.1"/>
    </source>
</evidence>
<feature type="region of interest" description="Disordered" evidence="1">
    <location>
        <begin position="86"/>
        <end position="152"/>
    </location>
</feature>
<proteinExistence type="predicted"/>
<feature type="compositionally biased region" description="Low complexity" evidence="1">
    <location>
        <begin position="86"/>
        <end position="96"/>
    </location>
</feature>
<reference evidence="2 3" key="1">
    <citation type="submission" date="2014-11" db="EMBL/GenBank/DDBJ databases">
        <authorList>
            <person name="Zhu J."/>
            <person name="Qi W."/>
            <person name="Song R."/>
        </authorList>
    </citation>
    <scope>NUCLEOTIDE SEQUENCE [LARGE SCALE GENOMIC DNA]</scope>
</reference>
<feature type="compositionally biased region" description="Basic residues" evidence="1">
    <location>
        <begin position="101"/>
        <end position="119"/>
    </location>
</feature>
<dbReference type="VEuPathDB" id="CryptoDB:Vbra_10022"/>
<dbReference type="Proteomes" id="UP000041254">
    <property type="component" value="Unassembled WGS sequence"/>
</dbReference>
<evidence type="ECO:0000313" key="3">
    <source>
        <dbReference type="Proteomes" id="UP000041254"/>
    </source>
</evidence>
<evidence type="ECO:0000256" key="1">
    <source>
        <dbReference type="SAM" id="MobiDB-lite"/>
    </source>
</evidence>
<gene>
    <name evidence="2" type="ORF">Vbra_10022</name>
</gene>
<feature type="region of interest" description="Disordered" evidence="1">
    <location>
        <begin position="182"/>
        <end position="245"/>
    </location>
</feature>
<protein>
    <submittedName>
        <fullName evidence="2">Uncharacterized protein</fullName>
    </submittedName>
</protein>
<organism evidence="2 3">
    <name type="scientific">Vitrella brassicaformis (strain CCMP3155)</name>
    <dbReference type="NCBI Taxonomy" id="1169540"/>
    <lineage>
        <taxon>Eukaryota</taxon>
        <taxon>Sar</taxon>
        <taxon>Alveolata</taxon>
        <taxon>Colpodellida</taxon>
        <taxon>Vitrellaceae</taxon>
        <taxon>Vitrella</taxon>
    </lineage>
</organism>
<feature type="compositionally biased region" description="Pro residues" evidence="1">
    <location>
        <begin position="185"/>
        <end position="196"/>
    </location>
</feature>
<feature type="compositionally biased region" description="Low complexity" evidence="1">
    <location>
        <begin position="120"/>
        <end position="129"/>
    </location>
</feature>
<dbReference type="AlphaFoldDB" id="A0A0G4GHM8"/>
<name>A0A0G4GHM8_VITBC</name>
<sequence length="245" mass="25861">MRLMSVQVRSTMRLMPLRLPLLRGSRGSRCVAANGGGSGSSGEKKEAGSKRQRLRVVTLWWGCRIAGPCRSVSPMSAAFGFVGPHATSTAKSSATSLPRRSAAHRQPHRHHQSYARRTVRTPAAAASPDARPDGPPSPSQPRPGAAIHSSEDGNVSLQSAVAQWQAAGLSVGIFNRTSGLTTNLPPVPPTRPPPLPMGTIPSDSPNRTVYRVKPHPNLHGPVPAGRGRPGATSSRWTSLGTSYTS</sequence>
<feature type="region of interest" description="Disordered" evidence="1">
    <location>
        <begin position="28"/>
        <end position="51"/>
    </location>
</feature>
<dbReference type="EMBL" id="CDMY01000666">
    <property type="protein sequence ID" value="CEM29199.1"/>
    <property type="molecule type" value="Genomic_DNA"/>
</dbReference>
<accession>A0A0G4GHM8</accession>